<evidence type="ECO:0000313" key="6">
    <source>
        <dbReference type="Proteomes" id="UP000030147"/>
    </source>
</evidence>
<dbReference type="eggNOG" id="COG4264">
    <property type="taxonomic scope" value="Bacteria"/>
</dbReference>
<dbReference type="GO" id="GO:0019290">
    <property type="term" value="P:siderophore biosynthetic process"/>
    <property type="evidence" value="ECO:0007669"/>
    <property type="project" value="InterPro"/>
</dbReference>
<dbReference type="InterPro" id="IPR007310">
    <property type="entry name" value="Aerobactin_biosyn_IucA/IucC_N"/>
</dbReference>
<evidence type="ECO:0000256" key="2">
    <source>
        <dbReference type="ARBA" id="ARBA00007832"/>
    </source>
</evidence>
<name>A0A0A2TCE1_9BACI</name>
<comment type="similarity">
    <text evidence="2">Belongs to the IucA/IucC family.</text>
</comment>
<dbReference type="InterPro" id="IPR022770">
    <property type="entry name" value="IucA/IucC-like_C"/>
</dbReference>
<feature type="domain" description="Aerobactin siderophore biosynthesis IucA/IucC-like C-terminal" evidence="4">
    <location>
        <begin position="415"/>
        <end position="575"/>
    </location>
</feature>
<protein>
    <submittedName>
        <fullName evidence="5">Iron transporter</fullName>
    </submittedName>
</protein>
<sequence length="607" mass="69991">MNAKQLAEHATFQSFLNCFLRETGRGDVKMASDSPSFCEEKDSEKWMHCYLDKQRIHLYVALDYWSETGRHLFGNVAVYFTIDHPEPIELDYVSLVHVTTKELSLLYPNASYRMDELLLRVIQSEQAMEQFIEARWEDQEQLQHQDFTFIEAEQSLIFGHLLHPTPKSRQGFSENEMKVYSPELKGSFPLHYFRAPKEYVYQGSALEQSTVAIMKQLVQNDPDISEDIKRKYAQDDDYALIALHPWQAHFIKGNSQIAALIKSGTIEDLGTMGRTFYPTTSIRTVYHPEVPYMFKFSLNIKVTNSVRANLWKELERGVEVKKIMDSEIGDELRERYPDFSIITDPAFITIQLEGMKETGFEVILRDNPFMKEEANHVTPVVALCQDTIGGKGSRLASIIQGIASREEASTEEVSERWFRRYLDRTLTPIMWLYIQKGIAPEAHQQNSVIRLKGGYPEAFYYRDNQGYYFVKSQQQNLERLIPSFNEKSDTVCADDVGDERLRYYFFINHLFGLINAFGTSRLIDEAKLLSIVREYLASIRVPENHPSQLIDSLLHKPSLPSKANLLTRFHDMDELVGAMETQSVYVAIRNPLYEKGGVLSESASTSF</sequence>
<evidence type="ECO:0000259" key="4">
    <source>
        <dbReference type="Pfam" id="PF06276"/>
    </source>
</evidence>
<dbReference type="Pfam" id="PF06276">
    <property type="entry name" value="FhuF"/>
    <property type="match status" value="1"/>
</dbReference>
<dbReference type="Proteomes" id="UP000030147">
    <property type="component" value="Unassembled WGS sequence"/>
</dbReference>
<comment type="caution">
    <text evidence="5">The sequence shown here is derived from an EMBL/GenBank/DDBJ whole genome shotgun (WGS) entry which is preliminary data.</text>
</comment>
<dbReference type="RefSeq" id="WP_036821021.1">
    <property type="nucleotide sequence ID" value="NZ_AVBF01000038.1"/>
</dbReference>
<evidence type="ECO:0000313" key="5">
    <source>
        <dbReference type="EMBL" id="KGP72093.1"/>
    </source>
</evidence>
<dbReference type="PANTHER" id="PTHR34384">
    <property type="entry name" value="L-2,3-DIAMINOPROPANOATE--CITRATE LIGASE"/>
    <property type="match status" value="1"/>
</dbReference>
<proteinExistence type="inferred from homology"/>
<dbReference type="GO" id="GO:0016881">
    <property type="term" value="F:acid-amino acid ligase activity"/>
    <property type="evidence" value="ECO:0007669"/>
    <property type="project" value="UniProtKB-ARBA"/>
</dbReference>
<evidence type="ECO:0000259" key="3">
    <source>
        <dbReference type="Pfam" id="PF04183"/>
    </source>
</evidence>
<organism evidence="5 6">
    <name type="scientific">Pontibacillus yanchengensis Y32</name>
    <dbReference type="NCBI Taxonomy" id="1385514"/>
    <lineage>
        <taxon>Bacteria</taxon>
        <taxon>Bacillati</taxon>
        <taxon>Bacillota</taxon>
        <taxon>Bacilli</taxon>
        <taxon>Bacillales</taxon>
        <taxon>Bacillaceae</taxon>
        <taxon>Pontibacillus</taxon>
    </lineage>
</organism>
<comment type="pathway">
    <text evidence="1">Siderophore biosynthesis.</text>
</comment>
<feature type="domain" description="Aerobactin siderophore biosynthesis IucA/IucC N-terminal" evidence="3">
    <location>
        <begin position="148"/>
        <end position="385"/>
    </location>
</feature>
<keyword evidence="6" id="KW-1185">Reference proteome</keyword>
<reference evidence="5 6" key="1">
    <citation type="journal article" date="2015" name="Stand. Genomic Sci.">
        <title>High quality draft genome sequence of the moderately halophilic bacterium Pontibacillus yanchengensis Y32(T) and comparison among Pontibacillus genomes.</title>
        <authorList>
            <person name="Huang J."/>
            <person name="Qiao Z.X."/>
            <person name="Tang J.W."/>
            <person name="Wang G."/>
        </authorList>
    </citation>
    <scope>NUCLEOTIDE SEQUENCE [LARGE SCALE GENOMIC DNA]</scope>
    <source>
        <strain evidence="5 6">Y32</strain>
    </source>
</reference>
<dbReference type="InterPro" id="IPR037455">
    <property type="entry name" value="LucA/IucC-like"/>
</dbReference>
<dbReference type="Gene3D" id="6.10.250.3370">
    <property type="match status" value="1"/>
</dbReference>
<dbReference type="STRING" id="1385514.N782_14175"/>
<evidence type="ECO:0000256" key="1">
    <source>
        <dbReference type="ARBA" id="ARBA00004924"/>
    </source>
</evidence>
<dbReference type="PANTHER" id="PTHR34384:SF5">
    <property type="entry name" value="L-2,3-DIAMINOPROPANOATE--CITRATE LIGASE"/>
    <property type="match status" value="1"/>
</dbReference>
<gene>
    <name evidence="5" type="ORF">N782_14175</name>
</gene>
<dbReference type="EMBL" id="AVBF01000038">
    <property type="protein sequence ID" value="KGP72093.1"/>
    <property type="molecule type" value="Genomic_DNA"/>
</dbReference>
<dbReference type="OrthoDB" id="2989563at2"/>
<dbReference type="AlphaFoldDB" id="A0A0A2TCE1"/>
<dbReference type="Gene3D" id="1.10.510.40">
    <property type="match status" value="1"/>
</dbReference>
<dbReference type="Pfam" id="PF04183">
    <property type="entry name" value="IucA_IucC"/>
    <property type="match status" value="1"/>
</dbReference>
<accession>A0A0A2TCE1</accession>